<dbReference type="PANTHER" id="PTHR48081">
    <property type="entry name" value="AB HYDROLASE SUPERFAMILY PROTEIN C4A8.06C"/>
    <property type="match status" value="1"/>
</dbReference>
<dbReference type="InterPro" id="IPR049492">
    <property type="entry name" value="BD-FAE-like_dom"/>
</dbReference>
<evidence type="ECO:0000259" key="2">
    <source>
        <dbReference type="Pfam" id="PF20434"/>
    </source>
</evidence>
<evidence type="ECO:0000313" key="3">
    <source>
        <dbReference type="EMBL" id="ARJ51368.1"/>
    </source>
</evidence>
<reference evidence="3 4" key="1">
    <citation type="submission" date="2017-04" db="EMBL/GenBank/DDBJ databases">
        <authorList>
            <person name="Veseli I.A."/>
            <person name="Tang C."/>
            <person name="Pombert J.-F."/>
        </authorList>
    </citation>
    <scope>NUCLEOTIDE SEQUENCE [LARGE SCALE GENOMIC DNA]</scope>
    <source>
        <strain evidence="3 4">ATCC 700373</strain>
    </source>
</reference>
<gene>
    <name evidence="3" type="ORF">B5P37_08610</name>
</gene>
<dbReference type="InterPro" id="IPR050300">
    <property type="entry name" value="GDXG_lipolytic_enzyme"/>
</dbReference>
<dbReference type="RefSeq" id="WP_085237835.1">
    <property type="nucleotide sequence ID" value="NZ_CP020773.1"/>
</dbReference>
<keyword evidence="1" id="KW-0378">Hydrolase</keyword>
<dbReference type="SUPFAM" id="SSF53474">
    <property type="entry name" value="alpha/beta-Hydrolases"/>
    <property type="match status" value="1"/>
</dbReference>
<dbReference type="AlphaFoldDB" id="A0AAC9RP81"/>
<dbReference type="Gene3D" id="3.40.50.1820">
    <property type="entry name" value="alpha/beta hydrolase"/>
    <property type="match status" value="1"/>
</dbReference>
<dbReference type="Pfam" id="PF20434">
    <property type="entry name" value="BD-FAE"/>
    <property type="match status" value="1"/>
</dbReference>
<name>A0AAC9RP81_9STAP</name>
<dbReference type="EMBL" id="CP020773">
    <property type="protein sequence ID" value="ARJ51368.1"/>
    <property type="molecule type" value="Genomic_DNA"/>
</dbReference>
<sequence length="176" mass="20093">MVQQIAYGTHRDQHYDVYHNETNTLNSWLVLVHGGYWRQKYDKTLMDPMIDFLIESGYSVVNIEYRRGTSHPWPIPSEDVAAAVEHFKVSEYQPQHLVGIGHSVGGQLVLLNATLFQQVIAFAPVTDVLYTHHQHLGQDAVVEYFDTVSTHTLCAASPLMQAPTQSKIELRHDYIF</sequence>
<evidence type="ECO:0000313" key="4">
    <source>
        <dbReference type="Proteomes" id="UP000242864"/>
    </source>
</evidence>
<dbReference type="KEGG" id="slz:B5P37_08610"/>
<dbReference type="Proteomes" id="UP000242864">
    <property type="component" value="Chromosome"/>
</dbReference>
<dbReference type="GO" id="GO:0016787">
    <property type="term" value="F:hydrolase activity"/>
    <property type="evidence" value="ECO:0007669"/>
    <property type="project" value="UniProtKB-KW"/>
</dbReference>
<keyword evidence="4" id="KW-1185">Reference proteome</keyword>
<dbReference type="InterPro" id="IPR029058">
    <property type="entry name" value="AB_hydrolase_fold"/>
</dbReference>
<evidence type="ECO:0000256" key="1">
    <source>
        <dbReference type="ARBA" id="ARBA00022801"/>
    </source>
</evidence>
<protein>
    <recommendedName>
        <fullName evidence="2">BD-FAE-like domain-containing protein</fullName>
    </recommendedName>
</protein>
<accession>A0AAC9RP81</accession>
<proteinExistence type="predicted"/>
<organism evidence="3 4">
    <name type="scientific">Staphylococcus lutrae</name>
    <dbReference type="NCBI Taxonomy" id="155085"/>
    <lineage>
        <taxon>Bacteria</taxon>
        <taxon>Bacillati</taxon>
        <taxon>Bacillota</taxon>
        <taxon>Bacilli</taxon>
        <taxon>Bacillales</taxon>
        <taxon>Staphylococcaceae</taxon>
        <taxon>Staphylococcus</taxon>
    </lineage>
</organism>
<feature type="domain" description="BD-FAE-like" evidence="2">
    <location>
        <begin position="16"/>
        <end position="146"/>
    </location>
</feature>